<feature type="region of interest" description="Disordered" evidence="1">
    <location>
        <begin position="1"/>
        <end position="28"/>
    </location>
</feature>
<protein>
    <recommendedName>
        <fullName evidence="3">DUF6594 domain-containing protein</fullName>
    </recommendedName>
</protein>
<evidence type="ECO:0000313" key="4">
    <source>
        <dbReference type="EMBL" id="OCK84539.1"/>
    </source>
</evidence>
<proteinExistence type="predicted"/>
<accession>A0A8E2JJ75</accession>
<dbReference type="OrthoDB" id="3533814at2759"/>
<dbReference type="PANTHER" id="PTHR34502">
    <property type="entry name" value="DUF6594 DOMAIN-CONTAINING PROTEIN-RELATED"/>
    <property type="match status" value="1"/>
</dbReference>
<feature type="compositionally biased region" description="Low complexity" evidence="1">
    <location>
        <begin position="17"/>
        <end position="26"/>
    </location>
</feature>
<dbReference type="EMBL" id="KV744835">
    <property type="protein sequence ID" value="OCK84539.1"/>
    <property type="molecule type" value="Genomic_DNA"/>
</dbReference>
<feature type="compositionally biased region" description="Basic and acidic residues" evidence="1">
    <location>
        <begin position="1"/>
        <end position="11"/>
    </location>
</feature>
<keyword evidence="5" id="KW-1185">Reference proteome</keyword>
<evidence type="ECO:0000256" key="2">
    <source>
        <dbReference type="SAM" id="Phobius"/>
    </source>
</evidence>
<feature type="transmembrane region" description="Helical" evidence="2">
    <location>
        <begin position="334"/>
        <end position="352"/>
    </location>
</feature>
<feature type="transmembrane region" description="Helical" evidence="2">
    <location>
        <begin position="277"/>
        <end position="301"/>
    </location>
</feature>
<organism evidence="4 5">
    <name type="scientific">Lepidopterella palustris CBS 459.81</name>
    <dbReference type="NCBI Taxonomy" id="1314670"/>
    <lineage>
        <taxon>Eukaryota</taxon>
        <taxon>Fungi</taxon>
        <taxon>Dikarya</taxon>
        <taxon>Ascomycota</taxon>
        <taxon>Pezizomycotina</taxon>
        <taxon>Dothideomycetes</taxon>
        <taxon>Pleosporomycetidae</taxon>
        <taxon>Mytilinidiales</taxon>
        <taxon>Argynnaceae</taxon>
        <taxon>Lepidopterella</taxon>
    </lineage>
</organism>
<dbReference type="PANTHER" id="PTHR34502:SF3">
    <property type="entry name" value="DUF6594 DOMAIN-CONTAINING PROTEIN"/>
    <property type="match status" value="1"/>
</dbReference>
<reference evidence="4 5" key="1">
    <citation type="journal article" date="2016" name="Nat. Commun.">
        <title>Ectomycorrhizal ecology is imprinted in the genome of the dominant symbiotic fungus Cenococcum geophilum.</title>
        <authorList>
            <consortium name="DOE Joint Genome Institute"/>
            <person name="Peter M."/>
            <person name="Kohler A."/>
            <person name="Ohm R.A."/>
            <person name="Kuo A."/>
            <person name="Krutzmann J."/>
            <person name="Morin E."/>
            <person name="Arend M."/>
            <person name="Barry K.W."/>
            <person name="Binder M."/>
            <person name="Choi C."/>
            <person name="Clum A."/>
            <person name="Copeland A."/>
            <person name="Grisel N."/>
            <person name="Haridas S."/>
            <person name="Kipfer T."/>
            <person name="LaButti K."/>
            <person name="Lindquist E."/>
            <person name="Lipzen A."/>
            <person name="Maire R."/>
            <person name="Meier B."/>
            <person name="Mihaltcheva S."/>
            <person name="Molinier V."/>
            <person name="Murat C."/>
            <person name="Poggeler S."/>
            <person name="Quandt C.A."/>
            <person name="Sperisen C."/>
            <person name="Tritt A."/>
            <person name="Tisserant E."/>
            <person name="Crous P.W."/>
            <person name="Henrissat B."/>
            <person name="Nehls U."/>
            <person name="Egli S."/>
            <person name="Spatafora J.W."/>
            <person name="Grigoriev I.V."/>
            <person name="Martin F.M."/>
        </authorList>
    </citation>
    <scope>NUCLEOTIDE SEQUENCE [LARGE SCALE GENOMIC DNA]</scope>
    <source>
        <strain evidence="4 5">CBS 459.81</strain>
    </source>
</reference>
<feature type="domain" description="DUF6594" evidence="3">
    <location>
        <begin position="90"/>
        <end position="346"/>
    </location>
</feature>
<keyword evidence="2" id="KW-0812">Transmembrane</keyword>
<keyword evidence="2" id="KW-1133">Transmembrane helix</keyword>
<evidence type="ECO:0000256" key="1">
    <source>
        <dbReference type="SAM" id="MobiDB-lite"/>
    </source>
</evidence>
<dbReference type="AlphaFoldDB" id="A0A8E2JJ75"/>
<dbReference type="Proteomes" id="UP000250266">
    <property type="component" value="Unassembled WGS sequence"/>
</dbReference>
<name>A0A8E2JJ75_9PEZI</name>
<feature type="transmembrane region" description="Helical" evidence="2">
    <location>
        <begin position="307"/>
        <end position="327"/>
    </location>
</feature>
<evidence type="ECO:0000313" key="5">
    <source>
        <dbReference type="Proteomes" id="UP000250266"/>
    </source>
</evidence>
<keyword evidence="2" id="KW-0472">Membrane</keyword>
<gene>
    <name evidence="4" type="ORF">K432DRAFT_115587</name>
</gene>
<dbReference type="Pfam" id="PF20237">
    <property type="entry name" value="DUF6594"/>
    <property type="match status" value="1"/>
</dbReference>
<sequence>MVIDVDPEKRTVGPGRSSPDSASSTSNAEKITGTLSITRAAGQPRRSASSFWLSKLRPIRIWWEGYDDGWPDGRFKTMKTERIDDFPMGYPQFAAFVNSDANFSVHRRFGTLRNRIILHREQELANLEVELNELDTEDANKKNGRIHSVMGDQADGQSRRPALIDKIDQKLMHYDELLAHERASMAMPRPTKRNYRSILNYVWNNKPIVRGEVEYLTHADDFVILSNEQDSNFHAFLERLLPTCRSAWFLRLFSTEEQREKTKDPFVRLISKRRLNILIRLLVAIATVALLMIPVCLLFELRTSDKMKIVIVLIFVLLFPVMISIFAKPRNHELVAAIAAYTAVLVVFLSNLPPNGNPASATTKGGPSGR</sequence>
<dbReference type="InterPro" id="IPR046529">
    <property type="entry name" value="DUF6594"/>
</dbReference>
<evidence type="ECO:0000259" key="3">
    <source>
        <dbReference type="Pfam" id="PF20237"/>
    </source>
</evidence>